<accession>A0A5C3QI65</accession>
<dbReference type="AlphaFoldDB" id="A0A5C3QI65"/>
<dbReference type="OrthoDB" id="5809458at2759"/>
<dbReference type="SUPFAM" id="SSF47616">
    <property type="entry name" value="GST C-terminal domain-like"/>
    <property type="match status" value="1"/>
</dbReference>
<protein>
    <recommendedName>
        <fullName evidence="1">Thioredoxin-like fold domain-containing protein</fullName>
    </recommendedName>
</protein>
<gene>
    <name evidence="2" type="ORF">BDV98DRAFT_568093</name>
</gene>
<dbReference type="Pfam" id="PF17172">
    <property type="entry name" value="GST_N_4"/>
    <property type="match status" value="1"/>
</dbReference>
<sequence length="271" mass="31033">MSAEPKIHLHVFPKSTDKPHNSGYCQKMETYLRASPSLRSSYQIVGGLQMSPKGKAPWITIASESDPSHRTVIADSHFIVKHLVASGLGEDLDAELTPVQRAETRAFVWWTEGVFFPAINALRWSPLWPKNYEEWYKAIPIPGFLQWWPVKPILMFFIRRRNVQALEARDVGKHTKEEVESLLKEWVDGVSVRLGDGEGWFHGGTEPTYVDVVLGSNLMQIALRDVAELVELVGNHANLLRYTERCVDLWFPEYEEFKQKLARMKIAAQMD</sequence>
<organism evidence="2 3">
    <name type="scientific">Pterulicium gracile</name>
    <dbReference type="NCBI Taxonomy" id="1884261"/>
    <lineage>
        <taxon>Eukaryota</taxon>
        <taxon>Fungi</taxon>
        <taxon>Dikarya</taxon>
        <taxon>Basidiomycota</taxon>
        <taxon>Agaricomycotina</taxon>
        <taxon>Agaricomycetes</taxon>
        <taxon>Agaricomycetidae</taxon>
        <taxon>Agaricales</taxon>
        <taxon>Pleurotineae</taxon>
        <taxon>Pterulaceae</taxon>
        <taxon>Pterulicium</taxon>
    </lineage>
</organism>
<evidence type="ECO:0000259" key="1">
    <source>
        <dbReference type="Pfam" id="PF17172"/>
    </source>
</evidence>
<proteinExistence type="predicted"/>
<reference evidence="2 3" key="1">
    <citation type="journal article" date="2019" name="Nat. Ecol. Evol.">
        <title>Megaphylogeny resolves global patterns of mushroom evolution.</title>
        <authorList>
            <person name="Varga T."/>
            <person name="Krizsan K."/>
            <person name="Foldi C."/>
            <person name="Dima B."/>
            <person name="Sanchez-Garcia M."/>
            <person name="Sanchez-Ramirez S."/>
            <person name="Szollosi G.J."/>
            <person name="Szarkandi J.G."/>
            <person name="Papp V."/>
            <person name="Albert L."/>
            <person name="Andreopoulos W."/>
            <person name="Angelini C."/>
            <person name="Antonin V."/>
            <person name="Barry K.W."/>
            <person name="Bougher N.L."/>
            <person name="Buchanan P."/>
            <person name="Buyck B."/>
            <person name="Bense V."/>
            <person name="Catcheside P."/>
            <person name="Chovatia M."/>
            <person name="Cooper J."/>
            <person name="Damon W."/>
            <person name="Desjardin D."/>
            <person name="Finy P."/>
            <person name="Geml J."/>
            <person name="Haridas S."/>
            <person name="Hughes K."/>
            <person name="Justo A."/>
            <person name="Karasinski D."/>
            <person name="Kautmanova I."/>
            <person name="Kiss B."/>
            <person name="Kocsube S."/>
            <person name="Kotiranta H."/>
            <person name="LaButti K.M."/>
            <person name="Lechner B.E."/>
            <person name="Liimatainen K."/>
            <person name="Lipzen A."/>
            <person name="Lukacs Z."/>
            <person name="Mihaltcheva S."/>
            <person name="Morgado L.N."/>
            <person name="Niskanen T."/>
            <person name="Noordeloos M.E."/>
            <person name="Ohm R.A."/>
            <person name="Ortiz-Santana B."/>
            <person name="Ovrebo C."/>
            <person name="Racz N."/>
            <person name="Riley R."/>
            <person name="Savchenko A."/>
            <person name="Shiryaev A."/>
            <person name="Soop K."/>
            <person name="Spirin V."/>
            <person name="Szebenyi C."/>
            <person name="Tomsovsky M."/>
            <person name="Tulloss R.E."/>
            <person name="Uehling J."/>
            <person name="Grigoriev I.V."/>
            <person name="Vagvolgyi C."/>
            <person name="Papp T."/>
            <person name="Martin F.M."/>
            <person name="Miettinen O."/>
            <person name="Hibbett D.S."/>
            <person name="Nagy L.G."/>
        </authorList>
    </citation>
    <scope>NUCLEOTIDE SEQUENCE [LARGE SCALE GENOMIC DNA]</scope>
    <source>
        <strain evidence="2 3">CBS 309.79</strain>
    </source>
</reference>
<evidence type="ECO:0000313" key="3">
    <source>
        <dbReference type="Proteomes" id="UP000305067"/>
    </source>
</evidence>
<dbReference type="EMBL" id="ML178825">
    <property type="protein sequence ID" value="TFL01432.1"/>
    <property type="molecule type" value="Genomic_DNA"/>
</dbReference>
<evidence type="ECO:0000313" key="2">
    <source>
        <dbReference type="EMBL" id="TFL01432.1"/>
    </source>
</evidence>
<dbReference type="GO" id="GO:0005737">
    <property type="term" value="C:cytoplasm"/>
    <property type="evidence" value="ECO:0007669"/>
    <property type="project" value="TreeGrafter"/>
</dbReference>
<dbReference type="InterPro" id="IPR012336">
    <property type="entry name" value="Thioredoxin-like_fold"/>
</dbReference>
<keyword evidence="3" id="KW-1185">Reference proteome</keyword>
<dbReference type="PANTHER" id="PTHR12289">
    <property type="entry name" value="METAXIN RELATED"/>
    <property type="match status" value="1"/>
</dbReference>
<dbReference type="InterPro" id="IPR036282">
    <property type="entry name" value="Glutathione-S-Trfase_C_sf"/>
</dbReference>
<dbReference type="Proteomes" id="UP000305067">
    <property type="component" value="Unassembled WGS sequence"/>
</dbReference>
<dbReference type="InterPro" id="IPR050931">
    <property type="entry name" value="Mito_Protein_Transport_Metaxin"/>
</dbReference>
<feature type="domain" description="Thioredoxin-like fold" evidence="1">
    <location>
        <begin position="24"/>
        <end position="127"/>
    </location>
</feature>
<dbReference type="PANTHER" id="PTHR12289:SF41">
    <property type="entry name" value="FAILED AXON CONNECTIONS-RELATED"/>
    <property type="match status" value="1"/>
</dbReference>
<name>A0A5C3QI65_9AGAR</name>